<evidence type="ECO:0000313" key="1">
    <source>
        <dbReference type="EMBL" id="AAF87137.1"/>
    </source>
</evidence>
<protein>
    <submittedName>
        <fullName evidence="1">T23E23.4</fullName>
    </submittedName>
</protein>
<name>Q9LRA6_ARATH</name>
<organism evidence="1">
    <name type="scientific">Arabidopsis thaliana</name>
    <name type="common">Mouse-ear cress</name>
    <dbReference type="NCBI Taxonomy" id="3702"/>
    <lineage>
        <taxon>Eukaryota</taxon>
        <taxon>Viridiplantae</taxon>
        <taxon>Streptophyta</taxon>
        <taxon>Embryophyta</taxon>
        <taxon>Tracheophyta</taxon>
        <taxon>Spermatophyta</taxon>
        <taxon>Magnoliopsida</taxon>
        <taxon>eudicotyledons</taxon>
        <taxon>Gunneridae</taxon>
        <taxon>Pentapetalae</taxon>
        <taxon>rosids</taxon>
        <taxon>malvids</taxon>
        <taxon>Brassicales</taxon>
        <taxon>Brassicaceae</taxon>
        <taxon>Camelineae</taxon>
        <taxon>Arabidopsis</taxon>
    </lineage>
</organism>
<reference evidence="1" key="1">
    <citation type="submission" date="1999-04" db="EMBL/GenBank/DDBJ databases">
        <authorList>
            <person name="Ecker J.R."/>
        </authorList>
    </citation>
    <scope>NUCLEOTIDE SEQUENCE</scope>
</reference>
<dbReference type="PIR" id="B86373">
    <property type="entry name" value="B86373"/>
</dbReference>
<proteinExistence type="predicted"/>
<sequence length="48" mass="5537">MGTGLCDFIYFQKLGRNRSFLLSLYRKSLVVCNLHGVTEWIKVGFVIL</sequence>
<accession>Q9LRA6</accession>
<dbReference type="EMBL" id="AC002423">
    <property type="protein sequence ID" value="AAF87137.1"/>
    <property type="molecule type" value="Genomic_DNA"/>
</dbReference>
<reference evidence="1" key="3">
    <citation type="submission" date="2000-07" db="EMBL/GenBank/DDBJ databases">
        <authorList>
            <person name="Cheuk R."/>
            <person name="Shinn P."/>
            <person name="Brooks S."/>
            <person name="Buehler E."/>
            <person name="Chao Q."/>
            <person name="Johnson-Hopson C."/>
            <person name="Khan S."/>
            <person name="Kim C."/>
            <person name="Altafi H."/>
            <person name="Bei B."/>
            <person name="Chin C."/>
            <person name="Chiou J."/>
            <person name="Choi E."/>
            <person name="Conn L."/>
            <person name="Conway A."/>
            <person name="Gonzalez A."/>
            <person name="Hansen N."/>
            <person name="Howing B."/>
            <person name="Koo T."/>
            <person name="Lam B."/>
            <person name="Lee J."/>
            <person name="Lenz C."/>
            <person name="Li J."/>
            <person name="Liu A."/>
            <person name="Liu J."/>
            <person name="Liu S."/>
            <person name="Mukharsky N."/>
            <person name="Nguyen M."/>
            <person name="Palm C."/>
            <person name="Pham P."/>
            <person name="Sakano H."/>
            <person name="Schwartz J."/>
            <person name="Southwick A."/>
            <person name="Thaveri A."/>
            <person name="Toriumi M."/>
            <person name="Vaysberg M."/>
            <person name="Yu G."/>
            <person name="Davis R."/>
            <person name="Federspiel N."/>
            <person name="Theologis A."/>
            <person name="Ecker J."/>
        </authorList>
    </citation>
    <scope>NUCLEOTIDE SEQUENCE</scope>
</reference>
<reference key="2">
    <citation type="journal article" date="2000" name="Nature">
        <title>Sequence and analysis of chromosome 1 of the plant Arabidopsis thaliana.</title>
        <authorList>
            <person name="Theologis A."/>
            <person name="Ecker J.R."/>
            <person name="Palm C.J."/>
            <person name="Federspiel N.A."/>
            <person name="Kaul S."/>
            <person name="White O."/>
            <person name="Alonso J."/>
            <person name="Altafi H."/>
            <person name="Araujo R."/>
            <person name="Bowman C.L."/>
            <person name="Brooks S.Y."/>
            <person name="Buehler E."/>
            <person name="Chan A."/>
            <person name="Chao Q."/>
            <person name="Chen H."/>
            <person name="Cheuk R.F."/>
            <person name="Chin C.W."/>
            <person name="Chung M.K."/>
            <person name="Conn L."/>
            <person name="Conway A.B."/>
            <person name="Conway A.R."/>
            <person name="Creasy T.H."/>
            <person name="Dewar K."/>
            <person name="Dunn P."/>
            <person name="Etgu P."/>
            <person name="Feldblyum T.V."/>
            <person name="Feng J."/>
            <person name="Fong B."/>
            <person name="Fujii C.Y."/>
            <person name="Gill J.E."/>
            <person name="Goldsmith A.D."/>
            <person name="Haas B."/>
            <person name="Hansen N.F."/>
            <person name="Hughes B."/>
            <person name="Huizar L."/>
            <person name="Hunter J.L."/>
            <person name="Jenkins J."/>
            <person name="Johnson-Hopson C."/>
            <person name="Khan S."/>
            <person name="Khaykin E."/>
            <person name="Kim C.J."/>
            <person name="Koo H.L."/>
            <person name="Kremenetskaia I."/>
            <person name="Kurtz D.B."/>
            <person name="Kwan A."/>
            <person name="Lam B."/>
            <person name="Langin-Hooper S."/>
            <person name="Lee A."/>
            <person name="Lee J.M."/>
            <person name="Lenz C.A."/>
            <person name="Li J.H."/>
            <person name="Li Y."/>
            <person name="Lin X."/>
            <person name="Liu S.X."/>
            <person name="Liu Z.A."/>
            <person name="Luros J.S."/>
            <person name="Maiti R."/>
            <person name="Marziali A."/>
            <person name="Militscher J."/>
            <person name="Miranda M."/>
            <person name="Nguyen M."/>
            <person name="Nierman W.C."/>
            <person name="Osborne B.I."/>
            <person name="Pai G."/>
            <person name="Peterson J."/>
            <person name="Pham P.K."/>
            <person name="Rizzo M."/>
            <person name="Rooney T."/>
            <person name="Rowley D."/>
            <person name="Sakano H."/>
            <person name="Salzberg S.L."/>
            <person name="Schwartz J.R."/>
            <person name="Shinn P."/>
            <person name="Southwick A.M."/>
            <person name="Sun H."/>
            <person name="Tallon L.J."/>
            <person name="Tambunga G."/>
            <person name="Toriumi M.J."/>
            <person name="Town C.D."/>
            <person name="Utterback T."/>
            <person name="Van Aken S."/>
            <person name="Vaysberg M."/>
            <person name="Vysotskaia V.S."/>
            <person name="Walker M."/>
            <person name="Wu D."/>
            <person name="Yu G."/>
            <person name="Fraser C.M."/>
            <person name="Venter J.C."/>
            <person name="Davis R.W."/>
        </authorList>
    </citation>
    <scope>NUCLEOTIDE SEQUENCE [LARGE SCALE GENOMIC DNA]</scope>
    <source>
        <strain>cv. Columbia</strain>
    </source>
</reference>
<dbReference type="AlphaFoldDB" id="Q9LRA6"/>